<dbReference type="OrthoDB" id="9803035at2"/>
<reference evidence="13" key="1">
    <citation type="journal article" date="2019" name="PLoS Negl. Trop. Dis.">
        <title>Revisiting the worldwide diversity of Leptospira species in the environment.</title>
        <authorList>
            <person name="Vincent A.T."/>
            <person name="Schiettekatte O."/>
            <person name="Bourhy P."/>
            <person name="Veyrier F.J."/>
            <person name="Picardeau M."/>
        </authorList>
    </citation>
    <scope>NUCLEOTIDE SEQUENCE [LARGE SCALE GENOMIC DNA]</scope>
    <source>
        <strain evidence="13">201702476</strain>
    </source>
</reference>
<evidence type="ECO:0000256" key="2">
    <source>
        <dbReference type="ARBA" id="ARBA00004728"/>
    </source>
</evidence>
<keyword evidence="11" id="KW-1208">Phospholipid metabolism</keyword>
<comment type="similarity">
    <text evidence="4 11">Belongs to the 1-acyl-sn-glycerol-3-phosphate acyltransferase family.</text>
</comment>
<comment type="caution">
    <text evidence="13">The sequence shown here is derived from an EMBL/GenBank/DDBJ whole genome shotgun (WGS) entry which is preliminary data.</text>
</comment>
<keyword evidence="10 11" id="KW-0012">Acyltransferase</keyword>
<dbReference type="GO" id="GO:0006654">
    <property type="term" value="P:phosphatidic acid biosynthetic process"/>
    <property type="evidence" value="ECO:0007669"/>
    <property type="project" value="TreeGrafter"/>
</dbReference>
<dbReference type="EC" id="2.3.1.51" evidence="5 11"/>
<keyword evidence="8 11" id="KW-0808">Transferase</keyword>
<evidence type="ECO:0000256" key="7">
    <source>
        <dbReference type="ARBA" id="ARBA00022516"/>
    </source>
</evidence>
<comment type="pathway">
    <text evidence="2">Phospholipid metabolism; CDP-diacylglycerol biosynthesis; CDP-diacylglycerol from sn-glycerol 3-phosphate: step 2/3.</text>
</comment>
<dbReference type="GO" id="GO:0003841">
    <property type="term" value="F:1-acylglycerol-3-phosphate O-acyltransferase activity"/>
    <property type="evidence" value="ECO:0007669"/>
    <property type="project" value="UniProtKB-UniRule"/>
</dbReference>
<dbReference type="EMBL" id="RQGD01000034">
    <property type="protein sequence ID" value="TGL58275.1"/>
    <property type="molecule type" value="Genomic_DNA"/>
</dbReference>
<proteinExistence type="inferred from homology"/>
<gene>
    <name evidence="13" type="ORF">EHQ58_11590</name>
</gene>
<dbReference type="NCBIfam" id="TIGR00530">
    <property type="entry name" value="AGP_acyltrn"/>
    <property type="match status" value="1"/>
</dbReference>
<evidence type="ECO:0000256" key="5">
    <source>
        <dbReference type="ARBA" id="ARBA00013211"/>
    </source>
</evidence>
<evidence type="ECO:0000259" key="12">
    <source>
        <dbReference type="SMART" id="SM00563"/>
    </source>
</evidence>
<name>A0A4R9K2C5_9LEPT</name>
<dbReference type="AlphaFoldDB" id="A0A4R9K2C5"/>
<keyword evidence="9 11" id="KW-0443">Lipid metabolism</keyword>
<evidence type="ECO:0000256" key="6">
    <source>
        <dbReference type="ARBA" id="ARBA00016139"/>
    </source>
</evidence>
<evidence type="ECO:0000256" key="11">
    <source>
        <dbReference type="RuleBase" id="RU361267"/>
    </source>
</evidence>
<evidence type="ECO:0000256" key="10">
    <source>
        <dbReference type="ARBA" id="ARBA00023315"/>
    </source>
</evidence>
<accession>A0A4R9K2C5</accession>
<keyword evidence="11" id="KW-0594">Phospholipid biosynthesis</keyword>
<dbReference type="SMART" id="SM00563">
    <property type="entry name" value="PlsC"/>
    <property type="match status" value="1"/>
</dbReference>
<dbReference type="Pfam" id="PF01553">
    <property type="entry name" value="Acyltransferase"/>
    <property type="match status" value="1"/>
</dbReference>
<comment type="catalytic activity">
    <reaction evidence="1 11">
        <text>a 1-acyl-sn-glycero-3-phosphate + an acyl-CoA = a 1,2-diacyl-sn-glycero-3-phosphate + CoA</text>
        <dbReference type="Rhea" id="RHEA:19709"/>
        <dbReference type="ChEBI" id="CHEBI:57287"/>
        <dbReference type="ChEBI" id="CHEBI:57970"/>
        <dbReference type="ChEBI" id="CHEBI:58342"/>
        <dbReference type="ChEBI" id="CHEBI:58608"/>
        <dbReference type="EC" id="2.3.1.51"/>
    </reaction>
</comment>
<dbReference type="CDD" id="cd07989">
    <property type="entry name" value="LPLAT_AGPAT-like"/>
    <property type="match status" value="1"/>
</dbReference>
<sequence length="207" mass="22597">MPTIEETDWEKNKVPRSWSQALLWIVGAKVEVSGAENLPKGPVLFVANHVGSFDIPVLIAHLPKPFGFISKIEVLKIPVVGAWMKIMNCVFIDRKNRNDASKAIGTGVDVLKNGHSLLIFPEGTRSKGGKMKPFKAGSLRLAMDANVPIIPIAIHGTADIMENNGNIMRPAKVRLTILPAIPFDAIKDLSSKELADRVSSLIEPFTN</sequence>
<dbReference type="PANTHER" id="PTHR10434:SF64">
    <property type="entry name" value="1-ACYL-SN-GLYCEROL-3-PHOSPHATE ACYLTRANSFERASE-RELATED"/>
    <property type="match status" value="1"/>
</dbReference>
<organism evidence="13 14">
    <name type="scientific">Leptospira ognonensis</name>
    <dbReference type="NCBI Taxonomy" id="2484945"/>
    <lineage>
        <taxon>Bacteria</taxon>
        <taxon>Pseudomonadati</taxon>
        <taxon>Spirochaetota</taxon>
        <taxon>Spirochaetia</taxon>
        <taxon>Leptospirales</taxon>
        <taxon>Leptospiraceae</taxon>
        <taxon>Leptospira</taxon>
    </lineage>
</organism>
<evidence type="ECO:0000256" key="3">
    <source>
        <dbReference type="ARBA" id="ARBA00005189"/>
    </source>
</evidence>
<keyword evidence="7 11" id="KW-0444">Lipid biosynthesis</keyword>
<evidence type="ECO:0000313" key="13">
    <source>
        <dbReference type="EMBL" id="TGL58275.1"/>
    </source>
</evidence>
<feature type="domain" description="Phospholipid/glycerol acyltransferase" evidence="12">
    <location>
        <begin position="43"/>
        <end position="157"/>
    </location>
</feature>
<dbReference type="GO" id="GO:0016020">
    <property type="term" value="C:membrane"/>
    <property type="evidence" value="ECO:0007669"/>
    <property type="project" value="InterPro"/>
</dbReference>
<keyword evidence="14" id="KW-1185">Reference proteome</keyword>
<protein>
    <recommendedName>
        <fullName evidence="6 11">1-acyl-sn-glycerol-3-phosphate acyltransferase</fullName>
        <ecNumber evidence="5 11">2.3.1.51</ecNumber>
    </recommendedName>
</protein>
<dbReference type="InterPro" id="IPR004552">
    <property type="entry name" value="AGP_acyltrans"/>
</dbReference>
<evidence type="ECO:0000256" key="8">
    <source>
        <dbReference type="ARBA" id="ARBA00022679"/>
    </source>
</evidence>
<dbReference type="InterPro" id="IPR002123">
    <property type="entry name" value="Plipid/glycerol_acylTrfase"/>
</dbReference>
<evidence type="ECO:0000256" key="4">
    <source>
        <dbReference type="ARBA" id="ARBA00008655"/>
    </source>
</evidence>
<comment type="pathway">
    <text evidence="3">Lipid metabolism.</text>
</comment>
<dbReference type="SUPFAM" id="SSF69593">
    <property type="entry name" value="Glycerol-3-phosphate (1)-acyltransferase"/>
    <property type="match status" value="1"/>
</dbReference>
<evidence type="ECO:0000256" key="1">
    <source>
        <dbReference type="ARBA" id="ARBA00001141"/>
    </source>
</evidence>
<dbReference type="Proteomes" id="UP000297693">
    <property type="component" value="Unassembled WGS sequence"/>
</dbReference>
<evidence type="ECO:0000256" key="9">
    <source>
        <dbReference type="ARBA" id="ARBA00023098"/>
    </source>
</evidence>
<comment type="domain">
    <text evidence="11">The HXXXXD motif is essential for acyltransferase activity and may constitute the binding site for the phosphate moiety of the glycerol-3-phosphate.</text>
</comment>
<dbReference type="PANTHER" id="PTHR10434">
    <property type="entry name" value="1-ACYL-SN-GLYCEROL-3-PHOSPHATE ACYLTRANSFERASE"/>
    <property type="match status" value="1"/>
</dbReference>
<evidence type="ECO:0000313" key="14">
    <source>
        <dbReference type="Proteomes" id="UP000297693"/>
    </source>
</evidence>